<name>A0ABQ9IXV2_9CUCU</name>
<proteinExistence type="predicted"/>
<reference evidence="1" key="1">
    <citation type="journal article" date="2023" name="Insect Mol. Biol.">
        <title>Genome sequencing provides insights into the evolution of gene families encoding plant cell wall-degrading enzymes in longhorned beetles.</title>
        <authorList>
            <person name="Shin N.R."/>
            <person name="Okamura Y."/>
            <person name="Kirsch R."/>
            <person name="Pauchet Y."/>
        </authorList>
    </citation>
    <scope>NUCLEOTIDE SEQUENCE</scope>
    <source>
        <strain evidence="1">MMC_N1</strain>
    </source>
</reference>
<evidence type="ECO:0000313" key="2">
    <source>
        <dbReference type="Proteomes" id="UP001162164"/>
    </source>
</evidence>
<sequence length="172" mass="20064">MFPSLISIHLTSYVYLKIKNQMHTYFAAFEPLTSAILNLLSRFINSATIKTSTAEPHLNIAKTAYYYYLDNPNYLGMRVARIKGFVRINKLWFKAFYILKPSLHLFKYFTLSSGALSFYPHISTLVRNNLVINDIGHTDTIYLLLRIHLRYWLTVKYTNSSSPLQLFPLNKL</sequence>
<keyword evidence="2" id="KW-1185">Reference proteome</keyword>
<organism evidence="1 2">
    <name type="scientific">Molorchus minor</name>
    <dbReference type="NCBI Taxonomy" id="1323400"/>
    <lineage>
        <taxon>Eukaryota</taxon>
        <taxon>Metazoa</taxon>
        <taxon>Ecdysozoa</taxon>
        <taxon>Arthropoda</taxon>
        <taxon>Hexapoda</taxon>
        <taxon>Insecta</taxon>
        <taxon>Pterygota</taxon>
        <taxon>Neoptera</taxon>
        <taxon>Endopterygota</taxon>
        <taxon>Coleoptera</taxon>
        <taxon>Polyphaga</taxon>
        <taxon>Cucujiformia</taxon>
        <taxon>Chrysomeloidea</taxon>
        <taxon>Cerambycidae</taxon>
        <taxon>Lamiinae</taxon>
        <taxon>Monochamini</taxon>
        <taxon>Molorchus</taxon>
    </lineage>
</organism>
<comment type="caution">
    <text evidence="1">The sequence shown here is derived from an EMBL/GenBank/DDBJ whole genome shotgun (WGS) entry which is preliminary data.</text>
</comment>
<dbReference type="EMBL" id="JAPWTJ010002040">
    <property type="protein sequence ID" value="KAJ8968222.1"/>
    <property type="molecule type" value="Genomic_DNA"/>
</dbReference>
<dbReference type="Proteomes" id="UP001162164">
    <property type="component" value="Unassembled WGS sequence"/>
</dbReference>
<evidence type="ECO:0000313" key="1">
    <source>
        <dbReference type="EMBL" id="KAJ8968222.1"/>
    </source>
</evidence>
<accession>A0ABQ9IXV2</accession>
<gene>
    <name evidence="1" type="ORF">NQ317_004490</name>
</gene>
<protein>
    <submittedName>
        <fullName evidence="1">Uncharacterized protein</fullName>
    </submittedName>
</protein>